<evidence type="ECO:0000313" key="3">
    <source>
        <dbReference type="Proteomes" id="UP000664218"/>
    </source>
</evidence>
<feature type="transmembrane region" description="Helical" evidence="1">
    <location>
        <begin position="228"/>
        <end position="253"/>
    </location>
</feature>
<dbReference type="RefSeq" id="WP_207598774.1">
    <property type="nucleotide sequence ID" value="NZ_JAFNJU010000002.1"/>
</dbReference>
<keyword evidence="1" id="KW-0812">Transmembrane</keyword>
<gene>
    <name evidence="2" type="ORF">J3A84_04275</name>
</gene>
<comment type="caution">
    <text evidence="2">The sequence shown here is derived from an EMBL/GenBank/DDBJ whole genome shotgun (WGS) entry which is preliminary data.</text>
</comment>
<protein>
    <submittedName>
        <fullName evidence="2">Uncharacterized protein</fullName>
    </submittedName>
</protein>
<sequence>MLSKLMKYELRATARYFLPIYGAIIVFSMLIGIRGVNDTYRNILSVILPMALGLSFMGLGVMTLIMVVKRFDSNLLGDEGYLMFTLPVKSQSIILSKLLTSMIWILSSALVFFLSMGIITWKEFNLREILEELSNLQLDPYFLVVFVLVILMSIIQFLLQVYASLGIAQAYSISKSRILGGTLIFILFSIVINMVETLAAAGFTFLFGDSQWFHDLVQRAESNDFITVFSTIQLFFTILLGYLILKNILFYFLTKYHLQKKLNLE</sequence>
<proteinExistence type="predicted"/>
<name>A0A939H6Y1_9CLOT</name>
<evidence type="ECO:0000313" key="2">
    <source>
        <dbReference type="EMBL" id="MBO1264261.1"/>
    </source>
</evidence>
<feature type="transmembrane region" description="Helical" evidence="1">
    <location>
        <begin position="98"/>
        <end position="121"/>
    </location>
</feature>
<dbReference type="Proteomes" id="UP000664218">
    <property type="component" value="Unassembled WGS sequence"/>
</dbReference>
<keyword evidence="1" id="KW-0472">Membrane</keyword>
<dbReference type="EMBL" id="JAFNJU010000002">
    <property type="protein sequence ID" value="MBO1264261.1"/>
    <property type="molecule type" value="Genomic_DNA"/>
</dbReference>
<feature type="transmembrane region" description="Helical" evidence="1">
    <location>
        <begin position="12"/>
        <end position="31"/>
    </location>
</feature>
<evidence type="ECO:0000256" key="1">
    <source>
        <dbReference type="SAM" id="Phobius"/>
    </source>
</evidence>
<keyword evidence="1" id="KW-1133">Transmembrane helix</keyword>
<keyword evidence="3" id="KW-1185">Reference proteome</keyword>
<reference evidence="2" key="1">
    <citation type="submission" date="2021-03" db="EMBL/GenBank/DDBJ databases">
        <title>Proteiniclasticum marinus sp. nov., isolated from tidal flat sediment.</title>
        <authorList>
            <person name="Namirimu T."/>
            <person name="Yang J.-A."/>
            <person name="Yang S.-H."/>
            <person name="Kim Y.-J."/>
            <person name="Kwon K.K."/>
        </authorList>
    </citation>
    <scope>NUCLEOTIDE SEQUENCE</scope>
    <source>
        <strain evidence="2">SCR006</strain>
    </source>
</reference>
<organism evidence="2 3">
    <name type="scientific">Proteiniclasticum aestuarii</name>
    <dbReference type="NCBI Taxonomy" id="2817862"/>
    <lineage>
        <taxon>Bacteria</taxon>
        <taxon>Bacillati</taxon>
        <taxon>Bacillota</taxon>
        <taxon>Clostridia</taxon>
        <taxon>Eubacteriales</taxon>
        <taxon>Clostridiaceae</taxon>
        <taxon>Proteiniclasticum</taxon>
    </lineage>
</organism>
<dbReference type="AlphaFoldDB" id="A0A939H6Y1"/>
<feature type="transmembrane region" description="Helical" evidence="1">
    <location>
        <begin position="43"/>
        <end position="68"/>
    </location>
</feature>
<feature type="transmembrane region" description="Helical" evidence="1">
    <location>
        <begin position="183"/>
        <end position="208"/>
    </location>
</feature>
<feature type="transmembrane region" description="Helical" evidence="1">
    <location>
        <begin position="141"/>
        <end position="162"/>
    </location>
</feature>
<accession>A0A939H6Y1</accession>